<dbReference type="InterPro" id="IPR029062">
    <property type="entry name" value="Class_I_gatase-like"/>
</dbReference>
<evidence type="ECO:0000256" key="1">
    <source>
        <dbReference type="SAM" id="MobiDB-lite"/>
    </source>
</evidence>
<comment type="caution">
    <text evidence="4">The sequence shown here is derived from an EMBL/GenBank/DDBJ whole genome shotgun (WGS) entry which is preliminary data.</text>
</comment>
<keyword evidence="2" id="KW-0472">Membrane</keyword>
<sequence>MGLSFERPYLLVLIPVLLGLVILSIRWLKRMNRNKKTWITVLRCAVLALLILALSGTSLTWKLNNVTTLFLIDASDSTLSGRSQMEQFIREAYKLKGPKDKLGVISFGDNAQVESFVSDEASFSKIEGRINGNYTNIENALATSLSLLPGNSNKRVVLLSDGEENSGSAARIAMSLQEQDIDFKYYKVEKNTGEEALVEKIEVPERLALDEEFNLVVTINSTTVQQAKLTLVSDRTKLSEQTVQLQKGTNKFVFRDRAVSGGFKSYNVLIEPEKDSLPQNNEASAFTNIVAKPKILVLEDQKGEAEELIKMLKASSMDYTLVDAKAAPGNVQDMNAYKTIITCNVQIDNLNSGFKNSLESYVKDFGGGFIATGGDNSFALGGYSKTPLEKVLPVYMDMRGKKEAPKMALLLIIDKSGSMSEGVAGISKVDMAKEGAIRSLESLRAGKDEIGVLSLDGAYSWVVKRQIINDPKAIEEDIGSIRADGGTSIIPSLKAAYESLKESDAKIKHIILLTDGLAERVGYDSLLQDINKESITVSTVAVGQDSDKALLSMIANSCSGRFYVTDAYSNIPSIFTKETFMAARTYLNNREFTPVINYEHSVLKGVAEGGLPSLLGYVGASQKETARVVLRSDEEDPILTVWQYGLGKAVAWNSDVTGKWSSNYIPWEKNIKLWQNIINFTVENYNNENASLEISQQGSKATVTLKNKTADNELNTKATVLTPSGETVEAQLNPVAPGEYSGTFDIKEDGVYMVSGKQEKNGELVNALMQGHAVQYSPEYKINSGDNMEKLTADVGGKLIKEPEEVFAGDIRHKTGQRDLTAYLISMFLILFMLDIALRRLNLNVNRLRAAAVKLGGRFYPGRSPEAVSKAQSKPAGGAYKNVKPDLNEGSRQGTSRPVNPAGSYENIDRYSETAEREEQKKAGPDMDETGRTEPRQTDTLDTSQLLKRKKFK</sequence>
<feature type="domain" description="VWFA" evidence="3">
    <location>
        <begin position="408"/>
        <end position="579"/>
    </location>
</feature>
<proteinExistence type="predicted"/>
<dbReference type="Pfam" id="PF00092">
    <property type="entry name" value="VWA"/>
    <property type="match status" value="1"/>
</dbReference>
<evidence type="ECO:0000256" key="2">
    <source>
        <dbReference type="SAM" id="Phobius"/>
    </source>
</evidence>
<feature type="transmembrane region" description="Helical" evidence="2">
    <location>
        <begin position="820"/>
        <end position="838"/>
    </location>
</feature>
<dbReference type="Gene3D" id="3.40.50.880">
    <property type="match status" value="1"/>
</dbReference>
<feature type="region of interest" description="Disordered" evidence="1">
    <location>
        <begin position="862"/>
        <end position="953"/>
    </location>
</feature>
<dbReference type="PROSITE" id="PS50234">
    <property type="entry name" value="VWFA"/>
    <property type="match status" value="1"/>
</dbReference>
<reference evidence="4 5" key="1">
    <citation type="submission" date="2017-03" db="EMBL/GenBank/DDBJ databases">
        <title>Genome sequence of Clostridium hungatei DSM 14427.</title>
        <authorList>
            <person name="Poehlein A."/>
            <person name="Daniel R."/>
        </authorList>
    </citation>
    <scope>NUCLEOTIDE SEQUENCE [LARGE SCALE GENOMIC DNA]</scope>
    <source>
        <strain evidence="4 5">DSM 14427</strain>
    </source>
</reference>
<dbReference type="InterPro" id="IPR002035">
    <property type="entry name" value="VWF_A"/>
</dbReference>
<organism evidence="4 5">
    <name type="scientific">Ruminiclostridium hungatei</name>
    <name type="common">Clostridium hungatei</name>
    <dbReference type="NCBI Taxonomy" id="48256"/>
    <lineage>
        <taxon>Bacteria</taxon>
        <taxon>Bacillati</taxon>
        <taxon>Bacillota</taxon>
        <taxon>Clostridia</taxon>
        <taxon>Eubacteriales</taxon>
        <taxon>Oscillospiraceae</taxon>
        <taxon>Ruminiclostridium</taxon>
    </lineage>
</organism>
<feature type="transmembrane region" description="Helical" evidence="2">
    <location>
        <begin position="12"/>
        <end position="28"/>
    </location>
</feature>
<accession>A0A1V4SKU9</accession>
<dbReference type="InterPro" id="IPR036465">
    <property type="entry name" value="vWFA_dom_sf"/>
</dbReference>
<dbReference type="AlphaFoldDB" id="A0A1V4SKU9"/>
<feature type="transmembrane region" description="Helical" evidence="2">
    <location>
        <begin position="40"/>
        <end position="61"/>
    </location>
</feature>
<dbReference type="Proteomes" id="UP000191554">
    <property type="component" value="Unassembled WGS sequence"/>
</dbReference>
<dbReference type="Pfam" id="PF07090">
    <property type="entry name" value="GATase1_like"/>
    <property type="match status" value="1"/>
</dbReference>
<dbReference type="OrthoDB" id="9781333at2"/>
<dbReference type="SUPFAM" id="SSF52317">
    <property type="entry name" value="Class I glutamine amidotransferase-like"/>
    <property type="match status" value="1"/>
</dbReference>
<dbReference type="SMART" id="SM00327">
    <property type="entry name" value="VWA"/>
    <property type="match status" value="2"/>
</dbReference>
<dbReference type="CDD" id="cd00198">
    <property type="entry name" value="vWFA"/>
    <property type="match status" value="1"/>
</dbReference>
<evidence type="ECO:0000313" key="4">
    <source>
        <dbReference type="EMBL" id="OPX44480.1"/>
    </source>
</evidence>
<keyword evidence="5" id="KW-1185">Reference proteome</keyword>
<keyword evidence="2" id="KW-0812">Transmembrane</keyword>
<dbReference type="STRING" id="48256.CLHUN_14730"/>
<dbReference type="Pfam" id="PF13519">
    <property type="entry name" value="VWA_2"/>
    <property type="match status" value="1"/>
</dbReference>
<feature type="compositionally biased region" description="Basic and acidic residues" evidence="1">
    <location>
        <begin position="907"/>
        <end position="939"/>
    </location>
</feature>
<dbReference type="Gene3D" id="3.40.50.410">
    <property type="entry name" value="von Willebrand factor, type A domain"/>
    <property type="match status" value="2"/>
</dbReference>
<dbReference type="EMBL" id="MZGX01000008">
    <property type="protein sequence ID" value="OPX44480.1"/>
    <property type="molecule type" value="Genomic_DNA"/>
</dbReference>
<evidence type="ECO:0000259" key="3">
    <source>
        <dbReference type="PROSITE" id="PS50234"/>
    </source>
</evidence>
<dbReference type="PANTHER" id="PTHR37947">
    <property type="entry name" value="BLL2462 PROTEIN"/>
    <property type="match status" value="1"/>
</dbReference>
<protein>
    <submittedName>
        <fullName evidence="4">von Willebrand factor type A domain protein</fullName>
    </submittedName>
</protein>
<evidence type="ECO:0000313" key="5">
    <source>
        <dbReference type="Proteomes" id="UP000191554"/>
    </source>
</evidence>
<dbReference type="PANTHER" id="PTHR37947:SF2">
    <property type="entry name" value="VON WILLEBRAND FACTOR TYPE A"/>
    <property type="match status" value="1"/>
</dbReference>
<dbReference type="SUPFAM" id="SSF53300">
    <property type="entry name" value="vWA-like"/>
    <property type="match status" value="2"/>
</dbReference>
<name>A0A1V4SKU9_RUMHU</name>
<dbReference type="InterPro" id="IPR010768">
    <property type="entry name" value="GATase1-like"/>
</dbReference>
<keyword evidence="2" id="KW-1133">Transmembrane helix</keyword>
<gene>
    <name evidence="4" type="ORF">CLHUN_14730</name>
</gene>
<dbReference type="RefSeq" id="WP_080063924.1">
    <property type="nucleotide sequence ID" value="NZ_MZGX01000008.1"/>
</dbReference>